<reference evidence="7" key="1">
    <citation type="submission" date="2016-11" db="EMBL/GenBank/DDBJ databases">
        <authorList>
            <person name="Varghese N."/>
            <person name="Submissions S."/>
        </authorList>
    </citation>
    <scope>NUCLEOTIDE SEQUENCE [LARGE SCALE GENOMIC DNA]</scope>
    <source>
        <strain evidence="7">UWOS</strain>
    </source>
</reference>
<dbReference type="EMBL" id="FRAW01000016">
    <property type="protein sequence ID" value="SHK75862.1"/>
    <property type="molecule type" value="Genomic_DNA"/>
</dbReference>
<dbReference type="CDD" id="cd17926">
    <property type="entry name" value="DEXHc_RE"/>
    <property type="match status" value="1"/>
</dbReference>
<dbReference type="Gene3D" id="3.40.50.300">
    <property type="entry name" value="P-loop containing nucleotide triphosphate hydrolases"/>
    <property type="match status" value="2"/>
</dbReference>
<dbReference type="InterPro" id="IPR001650">
    <property type="entry name" value="Helicase_C-like"/>
</dbReference>
<evidence type="ECO:0000313" key="6">
    <source>
        <dbReference type="EMBL" id="SHK75862.1"/>
    </source>
</evidence>
<accession>A0A1M6V2X4</accession>
<gene>
    <name evidence="6" type="ORF">SAMN05720469_11656</name>
</gene>
<dbReference type="AlphaFoldDB" id="A0A1M6V2X4"/>
<evidence type="ECO:0000256" key="4">
    <source>
        <dbReference type="ARBA" id="ARBA00022840"/>
    </source>
</evidence>
<name>A0A1M6V2X4_9BACT</name>
<evidence type="ECO:0000256" key="3">
    <source>
        <dbReference type="ARBA" id="ARBA00022806"/>
    </source>
</evidence>
<dbReference type="SUPFAM" id="SSF52540">
    <property type="entry name" value="P-loop containing nucleoside triphosphate hydrolases"/>
    <property type="match status" value="2"/>
</dbReference>
<proteinExistence type="predicted"/>
<dbReference type="SMART" id="SM00487">
    <property type="entry name" value="DEXDc"/>
    <property type="match status" value="1"/>
</dbReference>
<dbReference type="GO" id="GO:0016787">
    <property type="term" value="F:hydrolase activity"/>
    <property type="evidence" value="ECO:0007669"/>
    <property type="project" value="UniProtKB-KW"/>
</dbReference>
<dbReference type="PANTHER" id="PTHR11274:SF0">
    <property type="entry name" value="GENERAL TRANSCRIPTION AND DNA REPAIR FACTOR IIH HELICASE SUBUNIT XPB"/>
    <property type="match status" value="1"/>
</dbReference>
<dbReference type="InterPro" id="IPR054347">
    <property type="entry name" value="TOTE_primase"/>
</dbReference>
<keyword evidence="3" id="KW-0347">Helicase</keyword>
<evidence type="ECO:0000256" key="1">
    <source>
        <dbReference type="ARBA" id="ARBA00022741"/>
    </source>
</evidence>
<dbReference type="InterPro" id="IPR050615">
    <property type="entry name" value="ATP-dep_DNA_Helicase"/>
</dbReference>
<keyword evidence="4" id="KW-0067">ATP-binding</keyword>
<dbReference type="PROSITE" id="PS51192">
    <property type="entry name" value="HELICASE_ATP_BIND_1"/>
    <property type="match status" value="1"/>
</dbReference>
<organism evidence="6 7">
    <name type="scientific">Fibrobacter intestinalis</name>
    <dbReference type="NCBI Taxonomy" id="28122"/>
    <lineage>
        <taxon>Bacteria</taxon>
        <taxon>Pseudomonadati</taxon>
        <taxon>Fibrobacterota</taxon>
        <taxon>Fibrobacteria</taxon>
        <taxon>Fibrobacterales</taxon>
        <taxon>Fibrobacteraceae</taxon>
        <taxon>Fibrobacter</taxon>
    </lineage>
</organism>
<dbReference type="RefSeq" id="WP_220387033.1">
    <property type="nucleotide sequence ID" value="NZ_FRAW01000016.1"/>
</dbReference>
<keyword evidence="1" id="KW-0547">Nucleotide-binding</keyword>
<dbReference type="GO" id="GO:0003677">
    <property type="term" value="F:DNA binding"/>
    <property type="evidence" value="ECO:0007669"/>
    <property type="project" value="InterPro"/>
</dbReference>
<feature type="domain" description="Helicase ATP-binding" evidence="5">
    <location>
        <begin position="438"/>
        <end position="588"/>
    </location>
</feature>
<keyword evidence="7" id="KW-1185">Reference proteome</keyword>
<dbReference type="CDD" id="cd18785">
    <property type="entry name" value="SF2_C"/>
    <property type="match status" value="1"/>
</dbReference>
<dbReference type="GO" id="GO:0004386">
    <property type="term" value="F:helicase activity"/>
    <property type="evidence" value="ECO:0007669"/>
    <property type="project" value="UniProtKB-KW"/>
</dbReference>
<evidence type="ECO:0000313" key="7">
    <source>
        <dbReference type="Proteomes" id="UP000184275"/>
    </source>
</evidence>
<evidence type="ECO:0000256" key="2">
    <source>
        <dbReference type="ARBA" id="ARBA00022801"/>
    </source>
</evidence>
<evidence type="ECO:0000259" key="5">
    <source>
        <dbReference type="PROSITE" id="PS51192"/>
    </source>
</evidence>
<dbReference type="Pfam" id="PF00271">
    <property type="entry name" value="Helicase_C"/>
    <property type="match status" value="1"/>
</dbReference>
<dbReference type="InterPro" id="IPR014001">
    <property type="entry name" value="Helicase_ATP-bd"/>
</dbReference>
<dbReference type="InterPro" id="IPR006935">
    <property type="entry name" value="Helicase/UvrB_N"/>
</dbReference>
<dbReference type="PANTHER" id="PTHR11274">
    <property type="entry name" value="RAD25/XP-B DNA REPAIR HELICASE"/>
    <property type="match status" value="1"/>
</dbReference>
<sequence>MQLLDRLKEIDGLLEKLRMERKTPDRQNADVPELKGVDKYSPVEEKIKLFKSLFQGRQDVFARRFESAKTGKSGYQPVCENEWKAGVCEKPKVKCAFCSHRKFVPYGDSVIEKHLRGVEQSSSFSRPFVAGIYPLLNDDCCNFLAVDFDEQTWLDDARAFIATCEKENIFAYLERSRSGDGGHVWIFFEDKIKAKVARDLGTLLLTKTLDARPEIKLASFDRFFPNQDYMPKGGLGNLIALPLQKKAREKNHSVFIDPTTSNAYEDQWAFLASMKKNANAFVEQKVSLAGLHHEILPAYENETSDEDVPWQSRRADFPKIEVPLPSKIDIVLSNQIFIDYTGLPAILRNRILRLASFQNPEFYQAQALRLPVWGKPRILYCYDIQAKYIGLPIGCLDKLAELLAHYKITPIIKDERNVGASIEAEFLGTLYPEQMLAAEALLKDDFGVLSATTAFGKTVVALWLIAQRKVNTLILVHRAQLMEQWVERITEFLGIPKKEIGQISGTKKKRFGKIDVALITSVSRQGVVEEWVNDYGQIIVDECHHISAFSFEKAVRESRAKFKVGLSATLARKDGQHPIVLMNLGPVRYAVNAKKQAEERHIKHSVILRTTTFKPQSDDPKLPIQDVFRELWNNEARNAMVIDEVINTYRNGRQILLLTERTEHIQLFYEKMKDDIPALFVLKGGFGKKQLKQIFEDINKAKENGNIVILATGRYIGEGFDLPELDTLFLPFPISWKGTLAQYVGRLHRMAVGKTEVQVYDYADVDVPVLMRMLAKRKKGYAALGYKF</sequence>
<keyword evidence="2" id="KW-0378">Hydrolase</keyword>
<dbReference type="Pfam" id="PF04851">
    <property type="entry name" value="ResIII"/>
    <property type="match status" value="1"/>
</dbReference>
<protein>
    <recommendedName>
        <fullName evidence="5">Helicase ATP-binding domain-containing protein</fullName>
    </recommendedName>
</protein>
<dbReference type="Proteomes" id="UP000184275">
    <property type="component" value="Unassembled WGS sequence"/>
</dbReference>
<dbReference type="GO" id="GO:0005524">
    <property type="term" value="F:ATP binding"/>
    <property type="evidence" value="ECO:0007669"/>
    <property type="project" value="UniProtKB-KW"/>
</dbReference>
<dbReference type="InterPro" id="IPR027417">
    <property type="entry name" value="P-loop_NTPase"/>
</dbReference>
<dbReference type="Pfam" id="PF22548">
    <property type="entry name" value="AEP-TOTE"/>
    <property type="match status" value="1"/>
</dbReference>